<gene>
    <name evidence="6 9" type="primary">hrcA</name>
    <name evidence="9" type="ORF">DORFOR_00808</name>
</gene>
<keyword evidence="4 6" id="KW-0804">Transcription</keyword>
<feature type="coiled-coil region" evidence="7">
    <location>
        <begin position="96"/>
        <end position="123"/>
    </location>
</feature>
<dbReference type="InterPro" id="IPR036390">
    <property type="entry name" value="WH_DNA-bd_sf"/>
</dbReference>
<dbReference type="EMBL" id="AAXA02000010">
    <property type="protein sequence ID" value="EDR47727.1"/>
    <property type="molecule type" value="Genomic_DNA"/>
</dbReference>
<evidence type="ECO:0000256" key="4">
    <source>
        <dbReference type="ARBA" id="ARBA00023163"/>
    </source>
</evidence>
<reference evidence="9 10" key="2">
    <citation type="submission" date="2007-10" db="EMBL/GenBank/DDBJ databases">
        <authorList>
            <person name="Fulton L."/>
            <person name="Clifton S."/>
            <person name="Fulton B."/>
            <person name="Xu J."/>
            <person name="Minx P."/>
            <person name="Pepin K.H."/>
            <person name="Johnson M."/>
            <person name="Thiruvilangam P."/>
            <person name="Bhonagiri V."/>
            <person name="Nash W.E."/>
            <person name="Wang C."/>
            <person name="Mardis E.R."/>
            <person name="Wilson R.K."/>
        </authorList>
    </citation>
    <scope>NUCLEOTIDE SEQUENCE [LARGE SCALE GENOMIC DNA]</scope>
    <source>
        <strain evidence="9 10">ATCC 27755</strain>
    </source>
</reference>
<comment type="function">
    <text evidence="5 6">Negative regulator of class I heat shock genes (grpE-dnaK-dnaJ and groELS operons). Prevents heat-shock induction of these operons.</text>
</comment>
<keyword evidence="7" id="KW-0175">Coiled coil</keyword>
<feature type="domain" description="Heat-inducible transcription repressor HrcA C-terminal" evidence="8">
    <location>
        <begin position="118"/>
        <end position="340"/>
    </location>
</feature>
<dbReference type="InterPro" id="IPR002571">
    <property type="entry name" value="HrcA"/>
</dbReference>
<dbReference type="SUPFAM" id="SSF55781">
    <property type="entry name" value="GAF domain-like"/>
    <property type="match status" value="1"/>
</dbReference>
<sequence length="359" mass="40509">MSANKSERRRHMMIQEQELSERKLKILQAIIKNYLETGEPVGSRTISKYTDLNLSSATIRNEMADLEELGYILQPHTSAGRIPSDKGYRLYVDMLMEQKEQELSEMQDQMLEKADKMDQLLKQAAKVLANSTNYATLVSSPMNNRNRIKFIQLTMVDEEQMIAVIVLEGNVIKNKIIHVDEPINNENLLKLNMLLNTTLNGMSIEEINLGLIARLKEGAGIHSEVVGNVLDAVADVIQVDEDMQIYTSGATNIFKYPELSDKQSAQEIISAFEEKQQLTDLVTQTLSNEENTGIQVYIGDEAPVKTMKDCSVVTATYELGDGVKGTIGIIGPKRMDYENVLKSMKRLQSELDQMFHKEE</sequence>
<comment type="caution">
    <text evidence="9">The sequence shown here is derived from an EMBL/GenBank/DDBJ whole genome shotgun (WGS) entry which is preliminary data.</text>
</comment>
<dbReference type="InterPro" id="IPR029016">
    <property type="entry name" value="GAF-like_dom_sf"/>
</dbReference>
<comment type="similarity">
    <text evidence="6">Belongs to the HrcA family.</text>
</comment>
<evidence type="ECO:0000259" key="8">
    <source>
        <dbReference type="Pfam" id="PF01628"/>
    </source>
</evidence>
<name>B0G3I3_9FIRM</name>
<evidence type="ECO:0000256" key="3">
    <source>
        <dbReference type="ARBA" id="ARBA00023016"/>
    </source>
</evidence>
<dbReference type="PaxDb" id="411461-DORFOR_00808"/>
<dbReference type="Gene3D" id="1.10.10.10">
    <property type="entry name" value="Winged helix-like DNA-binding domain superfamily/Winged helix DNA-binding domain"/>
    <property type="match status" value="1"/>
</dbReference>
<dbReference type="eggNOG" id="COG1420">
    <property type="taxonomic scope" value="Bacteria"/>
</dbReference>
<dbReference type="InterPro" id="IPR021153">
    <property type="entry name" value="HrcA_C"/>
</dbReference>
<dbReference type="InterPro" id="IPR036388">
    <property type="entry name" value="WH-like_DNA-bd_sf"/>
</dbReference>
<evidence type="ECO:0000256" key="7">
    <source>
        <dbReference type="SAM" id="Coils"/>
    </source>
</evidence>
<proteinExistence type="inferred from homology"/>
<protein>
    <recommendedName>
        <fullName evidence="6">Heat-inducible transcription repressor HrcA</fullName>
    </recommendedName>
</protein>
<dbReference type="NCBIfam" id="TIGR00331">
    <property type="entry name" value="hrcA"/>
    <property type="match status" value="1"/>
</dbReference>
<dbReference type="GO" id="GO:0003677">
    <property type="term" value="F:DNA binding"/>
    <property type="evidence" value="ECO:0007669"/>
    <property type="project" value="InterPro"/>
</dbReference>
<keyword evidence="3 6" id="KW-0346">Stress response</keyword>
<keyword evidence="2 6" id="KW-0805">Transcription regulation</keyword>
<dbReference type="HAMAP" id="MF_00081">
    <property type="entry name" value="HrcA"/>
    <property type="match status" value="1"/>
</dbReference>
<dbReference type="InterPro" id="IPR023120">
    <property type="entry name" value="WHTH_transcript_rep_HrcA_IDD"/>
</dbReference>
<dbReference type="Proteomes" id="UP000005359">
    <property type="component" value="Unassembled WGS sequence"/>
</dbReference>
<keyword evidence="1 6" id="KW-0678">Repressor</keyword>
<evidence type="ECO:0000256" key="2">
    <source>
        <dbReference type="ARBA" id="ARBA00023015"/>
    </source>
</evidence>
<evidence type="ECO:0000256" key="5">
    <source>
        <dbReference type="ARBA" id="ARBA00055319"/>
    </source>
</evidence>
<dbReference type="PANTHER" id="PTHR34824:SF1">
    <property type="entry name" value="HEAT-INDUCIBLE TRANSCRIPTION REPRESSOR HRCA"/>
    <property type="match status" value="1"/>
</dbReference>
<dbReference type="STRING" id="411461.DORFOR_00808"/>
<dbReference type="Gene3D" id="3.30.390.60">
    <property type="entry name" value="Heat-inducible transcription repressor hrca homolog, domain 3"/>
    <property type="match status" value="1"/>
</dbReference>
<reference evidence="9 10" key="1">
    <citation type="submission" date="2007-10" db="EMBL/GenBank/DDBJ databases">
        <title>Draft genome sequence of Dorea formicigenerans(ATCC 27755).</title>
        <authorList>
            <person name="Sudarsanam P."/>
            <person name="Ley R."/>
            <person name="Guruge J."/>
            <person name="Turnbaugh P.J."/>
            <person name="Mahowald M."/>
            <person name="Liep D."/>
            <person name="Gordon J."/>
        </authorList>
    </citation>
    <scope>NUCLEOTIDE SEQUENCE [LARGE SCALE GENOMIC DNA]</scope>
    <source>
        <strain evidence="9 10">ATCC 27755</strain>
    </source>
</reference>
<dbReference type="Gene3D" id="3.30.450.40">
    <property type="match status" value="1"/>
</dbReference>
<evidence type="ECO:0000256" key="6">
    <source>
        <dbReference type="HAMAP-Rule" id="MF_00081"/>
    </source>
</evidence>
<evidence type="ECO:0000313" key="10">
    <source>
        <dbReference type="Proteomes" id="UP000005359"/>
    </source>
</evidence>
<dbReference type="SUPFAM" id="SSF46785">
    <property type="entry name" value="Winged helix' DNA-binding domain"/>
    <property type="match status" value="1"/>
</dbReference>
<evidence type="ECO:0000256" key="1">
    <source>
        <dbReference type="ARBA" id="ARBA00022491"/>
    </source>
</evidence>
<organism evidence="9 10">
    <name type="scientific">Dorea formicigenerans ATCC 27755</name>
    <dbReference type="NCBI Taxonomy" id="411461"/>
    <lineage>
        <taxon>Bacteria</taxon>
        <taxon>Bacillati</taxon>
        <taxon>Bacillota</taxon>
        <taxon>Clostridia</taxon>
        <taxon>Lachnospirales</taxon>
        <taxon>Lachnospiraceae</taxon>
        <taxon>Dorea</taxon>
    </lineage>
</organism>
<dbReference type="GO" id="GO:0045892">
    <property type="term" value="P:negative regulation of DNA-templated transcription"/>
    <property type="evidence" value="ECO:0007669"/>
    <property type="project" value="UniProtKB-UniRule"/>
</dbReference>
<dbReference type="PANTHER" id="PTHR34824">
    <property type="entry name" value="HEAT-INDUCIBLE TRANSCRIPTION REPRESSOR HRCA"/>
    <property type="match status" value="1"/>
</dbReference>
<dbReference type="Pfam" id="PF01628">
    <property type="entry name" value="HrcA"/>
    <property type="match status" value="1"/>
</dbReference>
<evidence type="ECO:0000313" key="9">
    <source>
        <dbReference type="EMBL" id="EDR47727.1"/>
    </source>
</evidence>
<dbReference type="AlphaFoldDB" id="B0G3I3"/>
<dbReference type="FunFam" id="1.10.10.10:FF:000049">
    <property type="entry name" value="Heat-inducible transcription repressor HrcA"/>
    <property type="match status" value="1"/>
</dbReference>
<dbReference type="PIRSF" id="PIRSF005485">
    <property type="entry name" value="HrcA"/>
    <property type="match status" value="1"/>
</dbReference>
<accession>B0G3I3</accession>